<dbReference type="Proteomes" id="UP001552299">
    <property type="component" value="Unassembled WGS sequence"/>
</dbReference>
<protein>
    <submittedName>
        <fullName evidence="1">Uncharacterized protein</fullName>
    </submittedName>
</protein>
<dbReference type="Gene3D" id="3.30.200.20">
    <property type="entry name" value="Phosphorylase Kinase, domain 1"/>
    <property type="match status" value="1"/>
</dbReference>
<dbReference type="EMBL" id="JANQDX010000002">
    <property type="protein sequence ID" value="KAL0927970.1"/>
    <property type="molecule type" value="Genomic_DNA"/>
</dbReference>
<gene>
    <name evidence="1" type="ORF">M5K25_002198</name>
</gene>
<comment type="caution">
    <text evidence="1">The sequence shown here is derived from an EMBL/GenBank/DDBJ whole genome shotgun (WGS) entry which is preliminary data.</text>
</comment>
<keyword evidence="2" id="KW-1185">Reference proteome</keyword>
<proteinExistence type="predicted"/>
<reference evidence="1 2" key="1">
    <citation type="journal article" date="2024" name="Plant Biotechnol. J.">
        <title>Dendrobium thyrsiflorum genome and its molecular insights into genes involved in important horticultural traits.</title>
        <authorList>
            <person name="Chen B."/>
            <person name="Wang J.Y."/>
            <person name="Zheng P.J."/>
            <person name="Li K.L."/>
            <person name="Liang Y.M."/>
            <person name="Chen X.F."/>
            <person name="Zhang C."/>
            <person name="Zhao X."/>
            <person name="He X."/>
            <person name="Zhang G.Q."/>
            <person name="Liu Z.J."/>
            <person name="Xu Q."/>
        </authorList>
    </citation>
    <scope>NUCLEOTIDE SEQUENCE [LARGE SCALE GENOMIC DNA]</scope>
    <source>
        <strain evidence="1">GZMU011</strain>
    </source>
</reference>
<dbReference type="AlphaFoldDB" id="A0ABD0VS89"/>
<evidence type="ECO:0000313" key="1">
    <source>
        <dbReference type="EMBL" id="KAL0927970.1"/>
    </source>
</evidence>
<accession>A0ABD0VS89</accession>
<name>A0ABD0VS89_DENTH</name>
<evidence type="ECO:0000313" key="2">
    <source>
        <dbReference type="Proteomes" id="UP001552299"/>
    </source>
</evidence>
<sequence>MPPPTYLQTAVRTLASRDGWWAATSSSFSFFVCKVYLLPVAGVLDDCDFGALLLVLRPAPVGSCRILSCVFTLIEAKITITKPLPKILGKACRTRLFTYQELNYATKGFDHEQQLISIVDGTIHMGVIDDGSLVAVQKVNCENDGDR</sequence>
<organism evidence="1 2">
    <name type="scientific">Dendrobium thyrsiflorum</name>
    <name type="common">Pinecone-like raceme dendrobium</name>
    <name type="synonym">Orchid</name>
    <dbReference type="NCBI Taxonomy" id="117978"/>
    <lineage>
        <taxon>Eukaryota</taxon>
        <taxon>Viridiplantae</taxon>
        <taxon>Streptophyta</taxon>
        <taxon>Embryophyta</taxon>
        <taxon>Tracheophyta</taxon>
        <taxon>Spermatophyta</taxon>
        <taxon>Magnoliopsida</taxon>
        <taxon>Liliopsida</taxon>
        <taxon>Asparagales</taxon>
        <taxon>Orchidaceae</taxon>
        <taxon>Epidendroideae</taxon>
        <taxon>Malaxideae</taxon>
        <taxon>Dendrobiinae</taxon>
        <taxon>Dendrobium</taxon>
    </lineage>
</organism>